<organism evidence="2 3">
    <name type="scientific">Halopseudomonas oceani</name>
    <dbReference type="NCBI Taxonomy" id="1708783"/>
    <lineage>
        <taxon>Bacteria</taxon>
        <taxon>Pseudomonadati</taxon>
        <taxon>Pseudomonadota</taxon>
        <taxon>Gammaproteobacteria</taxon>
        <taxon>Pseudomonadales</taxon>
        <taxon>Pseudomonadaceae</taxon>
        <taxon>Halopseudomonas</taxon>
    </lineage>
</organism>
<evidence type="ECO:0000256" key="1">
    <source>
        <dbReference type="SAM" id="MobiDB-lite"/>
    </source>
</evidence>
<sequence>MNRKGYVAAALALTASLWLTGCQQEPEDKMEDAKQEMSDAVNSMGDAVESTGEAIEQKAQEAQ</sequence>
<dbReference type="Proteomes" id="UP000243451">
    <property type="component" value="Unassembled WGS sequence"/>
</dbReference>
<accession>A0A2P4EUP1</accession>
<protein>
    <submittedName>
        <fullName evidence="2">Uncharacterized protein</fullName>
    </submittedName>
</protein>
<dbReference type="AlphaFoldDB" id="A0A2P4EUP1"/>
<proteinExistence type="predicted"/>
<keyword evidence="3" id="KW-1185">Reference proteome</keyword>
<feature type="region of interest" description="Disordered" evidence="1">
    <location>
        <begin position="26"/>
        <end position="63"/>
    </location>
</feature>
<reference evidence="2 3" key="1">
    <citation type="submission" date="2018-01" db="EMBL/GenBank/DDBJ databases">
        <title>Draft genome of the type strain Pseudomonas oceani DSM 100277 isolated from the deep water in Okinawa trough, northwestern Pacific Ocean.</title>
        <authorList>
            <person name="Gomila M."/>
            <person name="Mulet M."/>
            <person name="Garcia-Valdes E."/>
            <person name="Lalucat J."/>
        </authorList>
    </citation>
    <scope>NUCLEOTIDE SEQUENCE [LARGE SCALE GENOMIC DNA]</scope>
    <source>
        <strain evidence="2 3">DSM 100277</strain>
    </source>
</reference>
<evidence type="ECO:0000313" key="2">
    <source>
        <dbReference type="EMBL" id="POB03190.1"/>
    </source>
</evidence>
<name>A0A2P4EUP1_9GAMM</name>
<comment type="caution">
    <text evidence="2">The sequence shown here is derived from an EMBL/GenBank/DDBJ whole genome shotgun (WGS) entry which is preliminary data.</text>
</comment>
<dbReference type="PROSITE" id="PS51257">
    <property type="entry name" value="PROKAR_LIPOPROTEIN"/>
    <property type="match status" value="1"/>
</dbReference>
<dbReference type="OrthoDB" id="7030290at2"/>
<dbReference type="RefSeq" id="WP_104738508.1">
    <property type="nucleotide sequence ID" value="NZ_BMHR01000009.1"/>
</dbReference>
<gene>
    <name evidence="2" type="ORF">C1949_10895</name>
</gene>
<dbReference type="EMBL" id="PPSK01000009">
    <property type="protein sequence ID" value="POB03190.1"/>
    <property type="molecule type" value="Genomic_DNA"/>
</dbReference>
<evidence type="ECO:0000313" key="3">
    <source>
        <dbReference type="Proteomes" id="UP000243451"/>
    </source>
</evidence>